<evidence type="ECO:0008006" key="3">
    <source>
        <dbReference type="Google" id="ProtNLM"/>
    </source>
</evidence>
<reference evidence="1 2" key="1">
    <citation type="journal article" date="2008" name="Int. J. Syst. Evol. Microbiol.">
        <title>Neptunomonas japonica sp. nov., an Osedax japonicus symbiont-like bacterium isolated from sediment adjacent to sperm whale carcasses off Kagoshima, Japan.</title>
        <authorList>
            <person name="Miyazaki M."/>
            <person name="Nogi Y."/>
            <person name="Fujiwara Y."/>
            <person name="Kawato M."/>
            <person name="Kubokawa K."/>
            <person name="Horikoshi K."/>
        </authorList>
    </citation>
    <scope>NUCLEOTIDE SEQUENCE [LARGE SCALE GENOMIC DNA]</scope>
    <source>
        <strain evidence="1 2">JAMM 1380</strain>
    </source>
</reference>
<name>A0A7R6PII8_9GAMM</name>
<accession>A0A7R6PII8</accession>
<gene>
    <name evidence="1" type="ORF">NEJAP_2877</name>
</gene>
<proteinExistence type="predicted"/>
<evidence type="ECO:0000313" key="1">
    <source>
        <dbReference type="EMBL" id="BBB30817.1"/>
    </source>
</evidence>
<dbReference type="AlphaFoldDB" id="A0A7R6PII8"/>
<dbReference type="Pfam" id="PF01904">
    <property type="entry name" value="DUF72"/>
    <property type="match status" value="1"/>
</dbReference>
<dbReference type="PANTHER" id="PTHR30348">
    <property type="entry name" value="UNCHARACTERIZED PROTEIN YECE"/>
    <property type="match status" value="1"/>
</dbReference>
<dbReference type="InterPro" id="IPR002763">
    <property type="entry name" value="DUF72"/>
</dbReference>
<evidence type="ECO:0000313" key="2">
    <source>
        <dbReference type="Proteomes" id="UP000595332"/>
    </source>
</evidence>
<keyword evidence="2" id="KW-1185">Reference proteome</keyword>
<dbReference type="Gene3D" id="3.20.20.410">
    <property type="entry name" value="Protein of unknown function UPF0759"/>
    <property type="match status" value="1"/>
</dbReference>
<dbReference type="EMBL" id="AP014546">
    <property type="protein sequence ID" value="BBB30817.1"/>
    <property type="molecule type" value="Genomic_DNA"/>
</dbReference>
<dbReference type="Proteomes" id="UP000595332">
    <property type="component" value="Chromosome"/>
</dbReference>
<sequence>MHNDYPQNIPSYYIGLAQWHHPDWHIDQSAANQALPEYSKHFSSVEGNSSFYGLPSTSSIENWKQQSGQHFKFCFKFPQTITHHAKLQHCDRQVSEFLNRVAPLENKLGTLWLQLNASFSPKDFDKLSRFIQSLPPDFNYGIEVRHTGFFLKDDTEKRFNQLLMQHTIDRITFDTRALFAHPSKDAITQEALRAKPRMPVHAIATGMSPFVRIITPLKINDGYAYLMPWVKKTLQWIDEERTPYLFFHTPDNKEAPEVARFFSGEIHKHRPDIPVQSIWDKALPQPELF</sequence>
<dbReference type="PANTHER" id="PTHR30348:SF9">
    <property type="entry name" value="UPF0759 PROTEIN YECE"/>
    <property type="match status" value="1"/>
</dbReference>
<organism evidence="1 2">
    <name type="scientific">Neptunomonas japonica JAMM 1380</name>
    <dbReference type="NCBI Taxonomy" id="1441457"/>
    <lineage>
        <taxon>Bacteria</taxon>
        <taxon>Pseudomonadati</taxon>
        <taxon>Pseudomonadota</taxon>
        <taxon>Gammaproteobacteria</taxon>
        <taxon>Oceanospirillales</taxon>
        <taxon>Oceanospirillaceae</taxon>
        <taxon>Neptunomonas</taxon>
    </lineage>
</organism>
<protein>
    <recommendedName>
        <fullName evidence="3">DUF72 domain-containing protein</fullName>
    </recommendedName>
</protein>
<dbReference type="RefSeq" id="WP_201347976.1">
    <property type="nucleotide sequence ID" value="NZ_AP014546.1"/>
</dbReference>
<dbReference type="KEGG" id="njp:NEJAP_2877"/>
<dbReference type="SUPFAM" id="SSF117396">
    <property type="entry name" value="TM1631-like"/>
    <property type="match status" value="1"/>
</dbReference>
<dbReference type="InterPro" id="IPR036520">
    <property type="entry name" value="UPF0759_sf"/>
</dbReference>